<dbReference type="RefSeq" id="WP_159433231.1">
    <property type="nucleotide sequence ID" value="NZ_FQZB01000009.1"/>
</dbReference>
<proteinExistence type="predicted"/>
<evidence type="ECO:0000313" key="1">
    <source>
        <dbReference type="EMBL" id="SHJ53641.1"/>
    </source>
</evidence>
<keyword evidence="2" id="KW-1185">Reference proteome</keyword>
<protein>
    <submittedName>
        <fullName evidence="1">Uncharacterized protein</fullName>
    </submittedName>
</protein>
<reference evidence="1 2" key="1">
    <citation type="submission" date="2016-11" db="EMBL/GenBank/DDBJ databases">
        <authorList>
            <person name="Jaros S."/>
            <person name="Januszkiewicz K."/>
            <person name="Wedrychowicz H."/>
        </authorList>
    </citation>
    <scope>NUCLEOTIDE SEQUENCE [LARGE SCALE GENOMIC DNA]</scope>
    <source>
        <strain evidence="1 2">DSM 21758</strain>
    </source>
</reference>
<sequence>MVDRIEKVATLYIQSHYNVKEMSLPELMKLFDETCEEIIEIMRSTNKN</sequence>
<name>A0A1M6K3U4_9CLOT</name>
<evidence type="ECO:0000313" key="2">
    <source>
        <dbReference type="Proteomes" id="UP000184310"/>
    </source>
</evidence>
<dbReference type="EMBL" id="FQZB01000009">
    <property type="protein sequence ID" value="SHJ53641.1"/>
    <property type="molecule type" value="Genomic_DNA"/>
</dbReference>
<gene>
    <name evidence="1" type="ORF">SAMN02745163_02090</name>
</gene>
<accession>A0A1M6K3U4</accession>
<organism evidence="1 2">
    <name type="scientific">Clostridium cavendishii DSM 21758</name>
    <dbReference type="NCBI Taxonomy" id="1121302"/>
    <lineage>
        <taxon>Bacteria</taxon>
        <taxon>Bacillati</taxon>
        <taxon>Bacillota</taxon>
        <taxon>Clostridia</taxon>
        <taxon>Eubacteriales</taxon>
        <taxon>Clostridiaceae</taxon>
        <taxon>Clostridium</taxon>
    </lineage>
</organism>
<dbReference type="STRING" id="1121302.SAMN02745163_02090"/>
<dbReference type="AlphaFoldDB" id="A0A1M6K3U4"/>
<dbReference type="Proteomes" id="UP000184310">
    <property type="component" value="Unassembled WGS sequence"/>
</dbReference>